<dbReference type="AlphaFoldDB" id="E4WX98"/>
<feature type="domain" description="PDZ" evidence="3">
    <location>
        <begin position="101"/>
        <end position="181"/>
    </location>
</feature>
<keyword evidence="5" id="KW-1185">Reference proteome</keyword>
<sequence length="285" mass="31090">MGLYPTLEDMTVASAMNAQQAQQQPRQNNMLQNHNTPYPVLAPGARPDDPPSANYWNNSQTSQALQPVQASSSAVANFSSAPVSGQMVGMKRAEIKDGLRMVHICQDPESKKFGLKLKSIDAGIFVSLVTNESPAALVGIRFGDQIVQIDGENLAGKSSDKALKLLKKANPQRCELVLRDRPLSSTLTMQKDSQGHVGFKFSNGRISHLVTDSSAARNGLLIDRIICEVNGQNVIGMKDKMILEILAGCGRTVTLTTMPKDEFEHLSKNVSRNMFKTMDHTIPDV</sequence>
<dbReference type="PROSITE" id="PS50106">
    <property type="entry name" value="PDZ"/>
    <property type="match status" value="2"/>
</dbReference>
<feature type="compositionally biased region" description="Low complexity" evidence="2">
    <location>
        <begin position="17"/>
        <end position="33"/>
    </location>
</feature>
<accession>E4WX98</accession>
<dbReference type="PANTHER" id="PTHR12345:SF3">
    <property type="entry name" value="PDZ DOMAIN-CONTAINING PROTEIN"/>
    <property type="match status" value="1"/>
</dbReference>
<keyword evidence="1" id="KW-0677">Repeat</keyword>
<dbReference type="FunFam" id="2.30.42.10:FF:000043">
    <property type="entry name" value="Syntenin-1 isoform X1"/>
    <property type="match status" value="1"/>
</dbReference>
<dbReference type="FunCoup" id="E4WX98">
    <property type="interactions" value="35"/>
</dbReference>
<dbReference type="Gene3D" id="2.30.42.10">
    <property type="match status" value="2"/>
</dbReference>
<dbReference type="SUPFAM" id="SSF50156">
    <property type="entry name" value="PDZ domain-like"/>
    <property type="match status" value="2"/>
</dbReference>
<dbReference type="EMBL" id="FN653018">
    <property type="protein sequence ID" value="CBY21990.1"/>
    <property type="molecule type" value="Genomic_DNA"/>
</dbReference>
<name>E4WX98_OIKDI</name>
<gene>
    <name evidence="4" type="ORF">GSOID_T00011528001</name>
</gene>
<protein>
    <recommendedName>
        <fullName evidence="3">PDZ domain-containing protein</fullName>
    </recommendedName>
</protein>
<dbReference type="InterPro" id="IPR001478">
    <property type="entry name" value="PDZ"/>
</dbReference>
<dbReference type="GO" id="GO:0005737">
    <property type="term" value="C:cytoplasm"/>
    <property type="evidence" value="ECO:0007669"/>
    <property type="project" value="TreeGrafter"/>
</dbReference>
<evidence type="ECO:0000313" key="4">
    <source>
        <dbReference type="EMBL" id="CBY21990.1"/>
    </source>
</evidence>
<dbReference type="InterPro" id="IPR051230">
    <property type="entry name" value="APP-Binding"/>
</dbReference>
<evidence type="ECO:0000256" key="1">
    <source>
        <dbReference type="ARBA" id="ARBA00022737"/>
    </source>
</evidence>
<dbReference type="Pfam" id="PF00595">
    <property type="entry name" value="PDZ"/>
    <property type="match status" value="2"/>
</dbReference>
<dbReference type="InterPro" id="IPR036034">
    <property type="entry name" value="PDZ_sf"/>
</dbReference>
<evidence type="ECO:0000256" key="2">
    <source>
        <dbReference type="SAM" id="MobiDB-lite"/>
    </source>
</evidence>
<dbReference type="GO" id="GO:0005886">
    <property type="term" value="C:plasma membrane"/>
    <property type="evidence" value="ECO:0007669"/>
    <property type="project" value="TreeGrafter"/>
</dbReference>
<dbReference type="SMART" id="SM00228">
    <property type="entry name" value="PDZ"/>
    <property type="match status" value="2"/>
</dbReference>
<feature type="region of interest" description="Disordered" evidence="2">
    <location>
        <begin position="17"/>
        <end position="58"/>
    </location>
</feature>
<dbReference type="Proteomes" id="UP000001307">
    <property type="component" value="Unassembled WGS sequence"/>
</dbReference>
<dbReference type="OrthoDB" id="10059177at2759"/>
<dbReference type="PANTHER" id="PTHR12345">
    <property type="entry name" value="SYNTENIN RELATED"/>
    <property type="match status" value="1"/>
</dbReference>
<evidence type="ECO:0000259" key="3">
    <source>
        <dbReference type="PROSITE" id="PS50106"/>
    </source>
</evidence>
<dbReference type="InParanoid" id="E4WX98"/>
<reference evidence="4" key="1">
    <citation type="journal article" date="2010" name="Science">
        <title>Plasticity of animal genome architecture unmasked by rapid evolution of a pelagic tunicate.</title>
        <authorList>
            <person name="Denoeud F."/>
            <person name="Henriet S."/>
            <person name="Mungpakdee S."/>
            <person name="Aury J.M."/>
            <person name="Da Silva C."/>
            <person name="Brinkmann H."/>
            <person name="Mikhaleva J."/>
            <person name="Olsen L.C."/>
            <person name="Jubin C."/>
            <person name="Canestro C."/>
            <person name="Bouquet J.M."/>
            <person name="Danks G."/>
            <person name="Poulain J."/>
            <person name="Campsteijn C."/>
            <person name="Adamski M."/>
            <person name="Cross I."/>
            <person name="Yadetie F."/>
            <person name="Muffato M."/>
            <person name="Louis A."/>
            <person name="Butcher S."/>
            <person name="Tsagkogeorga G."/>
            <person name="Konrad A."/>
            <person name="Singh S."/>
            <person name="Jensen M.F."/>
            <person name="Cong E.H."/>
            <person name="Eikeseth-Otteraa H."/>
            <person name="Noel B."/>
            <person name="Anthouard V."/>
            <person name="Porcel B.M."/>
            <person name="Kachouri-Lafond R."/>
            <person name="Nishino A."/>
            <person name="Ugolini M."/>
            <person name="Chourrout P."/>
            <person name="Nishida H."/>
            <person name="Aasland R."/>
            <person name="Huzurbazar S."/>
            <person name="Westhof E."/>
            <person name="Delsuc F."/>
            <person name="Lehrach H."/>
            <person name="Reinhardt R."/>
            <person name="Weissenbach J."/>
            <person name="Roy S.W."/>
            <person name="Artiguenave F."/>
            <person name="Postlethwait J.H."/>
            <person name="Manak J.R."/>
            <person name="Thompson E.M."/>
            <person name="Jaillon O."/>
            <person name="Du Pasquier L."/>
            <person name="Boudinot P."/>
            <person name="Liberles D.A."/>
            <person name="Volff J.N."/>
            <person name="Philippe H."/>
            <person name="Lenhard B."/>
            <person name="Roest Crollius H."/>
            <person name="Wincker P."/>
            <person name="Chourrout D."/>
        </authorList>
    </citation>
    <scope>NUCLEOTIDE SEQUENCE [LARGE SCALE GENOMIC DNA]</scope>
</reference>
<evidence type="ECO:0000313" key="5">
    <source>
        <dbReference type="Proteomes" id="UP000001307"/>
    </source>
</evidence>
<proteinExistence type="predicted"/>
<feature type="domain" description="PDZ" evidence="3">
    <location>
        <begin position="186"/>
        <end position="261"/>
    </location>
</feature>
<organism evidence="4">
    <name type="scientific">Oikopleura dioica</name>
    <name type="common">Tunicate</name>
    <dbReference type="NCBI Taxonomy" id="34765"/>
    <lineage>
        <taxon>Eukaryota</taxon>
        <taxon>Metazoa</taxon>
        <taxon>Chordata</taxon>
        <taxon>Tunicata</taxon>
        <taxon>Appendicularia</taxon>
        <taxon>Copelata</taxon>
        <taxon>Oikopleuridae</taxon>
        <taxon>Oikopleura</taxon>
    </lineage>
</organism>